<dbReference type="PANTHER" id="PTHR33055:SF3">
    <property type="entry name" value="PUTATIVE TRANSPOSASE FOR IS117-RELATED"/>
    <property type="match status" value="1"/>
</dbReference>
<dbReference type="RefSeq" id="WP_152122995.1">
    <property type="nucleotide sequence ID" value="NZ_WELI01000001.1"/>
</dbReference>
<keyword evidence="4" id="KW-1185">Reference proteome</keyword>
<dbReference type="GO" id="GO:0003677">
    <property type="term" value="F:DNA binding"/>
    <property type="evidence" value="ECO:0007669"/>
    <property type="project" value="InterPro"/>
</dbReference>
<protein>
    <submittedName>
        <fullName evidence="3">IS110 family transposase</fullName>
    </submittedName>
</protein>
<evidence type="ECO:0000259" key="1">
    <source>
        <dbReference type="Pfam" id="PF01548"/>
    </source>
</evidence>
<comment type="caution">
    <text evidence="3">The sequence shown here is derived from an EMBL/GenBank/DDBJ whole genome shotgun (WGS) entry which is preliminary data.</text>
</comment>
<organism evidence="3 4">
    <name type="scientific">Rudanella paleaurantiibacter</name>
    <dbReference type="NCBI Taxonomy" id="2614655"/>
    <lineage>
        <taxon>Bacteria</taxon>
        <taxon>Pseudomonadati</taxon>
        <taxon>Bacteroidota</taxon>
        <taxon>Cytophagia</taxon>
        <taxon>Cytophagales</taxon>
        <taxon>Cytophagaceae</taxon>
        <taxon>Rudanella</taxon>
    </lineage>
</organism>
<dbReference type="GO" id="GO:0006313">
    <property type="term" value="P:DNA transposition"/>
    <property type="evidence" value="ECO:0007669"/>
    <property type="project" value="InterPro"/>
</dbReference>
<dbReference type="InterPro" id="IPR047650">
    <property type="entry name" value="Transpos_IS110"/>
</dbReference>
<dbReference type="Pfam" id="PF01548">
    <property type="entry name" value="DEDD_Tnp_IS110"/>
    <property type="match status" value="1"/>
</dbReference>
<feature type="domain" description="Transposase IS110-like N-terminal" evidence="1">
    <location>
        <begin position="7"/>
        <end position="146"/>
    </location>
</feature>
<dbReference type="PANTHER" id="PTHR33055">
    <property type="entry name" value="TRANSPOSASE FOR INSERTION SEQUENCE ELEMENT IS1111A"/>
    <property type="match status" value="1"/>
</dbReference>
<dbReference type="AlphaFoldDB" id="A0A7J5U6E3"/>
<evidence type="ECO:0000313" key="4">
    <source>
        <dbReference type="Proteomes" id="UP000488299"/>
    </source>
</evidence>
<dbReference type="EMBL" id="WELI01000001">
    <property type="protein sequence ID" value="KAB7733157.1"/>
    <property type="molecule type" value="Genomic_DNA"/>
</dbReference>
<accession>A0A7J5U6E3</accession>
<sequence>MDFSHYVGIDIAKATLDWAVYSQQGSLLHIHTPNTMAGIKKALRQLKTIPGWDMTRVVFCMEHTGIYNAHVLEFLHKLHLPIWLESSLQIKQAGGMQRGKNDTVDAFRIAEYAYRFRDQIRLWTPPRPVIQQLAFLSAARQRLIQAYNLLAGPLSEQDSFINPVLQKQLLRSSRKSLIALKDEQKAIEQQIDQLIKADSRLKELFEWIVSVPGIGSTTATEILVVTNEMTTITDPKQMACHAGVAPFEYRSGTSIRGKTRVSHQARKRLKALFHLGAMSCIRKEGELQTYYHRKVGEGKNKMLVLNAIRNKLIHRVYAVVRRGEKYDKTYAPTLA</sequence>
<reference evidence="3 4" key="1">
    <citation type="submission" date="2019-10" db="EMBL/GenBank/DDBJ databases">
        <title>Rudanella paleaurantiibacter sp. nov., isolated from sludge.</title>
        <authorList>
            <person name="Xu S.Q."/>
        </authorList>
    </citation>
    <scope>NUCLEOTIDE SEQUENCE [LARGE SCALE GENOMIC DNA]</scope>
    <source>
        <strain evidence="3 4">HX-22-17</strain>
    </source>
</reference>
<dbReference type="GO" id="GO:0004803">
    <property type="term" value="F:transposase activity"/>
    <property type="evidence" value="ECO:0007669"/>
    <property type="project" value="InterPro"/>
</dbReference>
<dbReference type="InterPro" id="IPR003346">
    <property type="entry name" value="Transposase_20"/>
</dbReference>
<dbReference type="Pfam" id="PF02371">
    <property type="entry name" value="Transposase_20"/>
    <property type="match status" value="1"/>
</dbReference>
<feature type="domain" description="Transposase IS116/IS110/IS902 C-terminal" evidence="2">
    <location>
        <begin position="209"/>
        <end position="292"/>
    </location>
</feature>
<dbReference type="Proteomes" id="UP000488299">
    <property type="component" value="Unassembled WGS sequence"/>
</dbReference>
<dbReference type="NCBIfam" id="NF033542">
    <property type="entry name" value="transpos_IS110"/>
    <property type="match status" value="1"/>
</dbReference>
<evidence type="ECO:0000313" key="3">
    <source>
        <dbReference type="EMBL" id="KAB7733157.1"/>
    </source>
</evidence>
<dbReference type="InterPro" id="IPR002525">
    <property type="entry name" value="Transp_IS110-like_N"/>
</dbReference>
<proteinExistence type="predicted"/>
<evidence type="ECO:0000259" key="2">
    <source>
        <dbReference type="Pfam" id="PF02371"/>
    </source>
</evidence>
<gene>
    <name evidence="3" type="ORF">F5984_04260</name>
</gene>
<name>A0A7J5U6E3_9BACT</name>